<keyword evidence="1" id="KW-0812">Transmembrane</keyword>
<keyword evidence="1" id="KW-0472">Membrane</keyword>
<evidence type="ECO:0000259" key="3">
    <source>
        <dbReference type="Pfam" id="PF18626"/>
    </source>
</evidence>
<feature type="transmembrane region" description="Helical" evidence="1">
    <location>
        <begin position="184"/>
        <end position="204"/>
    </location>
</feature>
<evidence type="ECO:0008006" key="6">
    <source>
        <dbReference type="Google" id="ProtNLM"/>
    </source>
</evidence>
<gene>
    <name evidence="4" type="ORF">DSM106972_059450</name>
</gene>
<feature type="domain" description="eCIS core" evidence="2">
    <location>
        <begin position="50"/>
        <end position="125"/>
    </location>
</feature>
<keyword evidence="5" id="KW-1185">Reference proteome</keyword>
<dbReference type="Gene3D" id="2.30.30.40">
    <property type="entry name" value="SH3 Domains"/>
    <property type="match status" value="1"/>
</dbReference>
<dbReference type="AlphaFoldDB" id="A0A433V8T1"/>
<dbReference type="EMBL" id="RSCL01000016">
    <property type="protein sequence ID" value="RUT02467.1"/>
    <property type="molecule type" value="Genomic_DNA"/>
</dbReference>
<evidence type="ECO:0000313" key="4">
    <source>
        <dbReference type="EMBL" id="RUT02467.1"/>
    </source>
</evidence>
<feature type="domain" description="Protein glutaminase" evidence="3">
    <location>
        <begin position="299"/>
        <end position="417"/>
    </location>
</feature>
<dbReference type="Pfam" id="PF18626">
    <property type="entry name" value="Gln_deamidase_2"/>
    <property type="match status" value="1"/>
</dbReference>
<keyword evidence="1" id="KW-1133">Transmembrane helix</keyword>
<reference evidence="4" key="2">
    <citation type="journal article" date="2019" name="Genome Biol. Evol.">
        <title>Day and night: Metabolic profiles and evolutionary relationships of six axenic non-marine cyanobacteria.</title>
        <authorList>
            <person name="Will S.E."/>
            <person name="Henke P."/>
            <person name="Boedeker C."/>
            <person name="Huang S."/>
            <person name="Brinkmann H."/>
            <person name="Rohde M."/>
            <person name="Jarek M."/>
            <person name="Friedl T."/>
            <person name="Seufert S."/>
            <person name="Schumacher M."/>
            <person name="Overmann J."/>
            <person name="Neumann-Schaal M."/>
            <person name="Petersen J."/>
        </authorList>
    </citation>
    <scope>NUCLEOTIDE SEQUENCE [LARGE SCALE GENOMIC DNA]</scope>
    <source>
        <strain evidence="4">PCC 7102</strain>
    </source>
</reference>
<dbReference type="Proteomes" id="UP000271624">
    <property type="component" value="Unassembled WGS sequence"/>
</dbReference>
<reference evidence="4" key="1">
    <citation type="submission" date="2018-12" db="EMBL/GenBank/DDBJ databases">
        <authorList>
            <person name="Will S."/>
            <person name="Neumann-Schaal M."/>
            <person name="Henke P."/>
        </authorList>
    </citation>
    <scope>NUCLEOTIDE SEQUENCE</scope>
    <source>
        <strain evidence="4">PCC 7102</strain>
    </source>
</reference>
<comment type="caution">
    <text evidence="4">The sequence shown here is derived from an EMBL/GenBank/DDBJ whole genome shotgun (WGS) entry which is preliminary data.</text>
</comment>
<sequence>MQTLTQTQAEKASLTSVNKGLLQRRSVDRDEVAEVPPIVHKVLSSPGQSLDSESRTFMESRFGQDFSSVRVHTNDQAAESAQAINALAYTVGQNVVFNTGQYAPKTFVGQQILAHELTHVSQQQHITQGASTAKLHLAQSDSSQEAEANRMADAVTGQTHESLREISSDVSEAVIQRLSLAEGIGVGLGVAAGVVGLGLLAYFLGRERPRIHLETNAANIQLIRDPASTTPEIVGTLPQGTRVVITDDGRNRPFNSHNEQWVKVRVTVGTFLNQEGWLHRNQLVERPETEEISPEAALQIFQALAQANILTNDGSAPIPFHYPPDGCYARAHRMEELLTEMGYASEKVFALAGSLPLRAETDYGQDSPPSQTPGVTWAWHVAPIIKVRDPQRGLLETVLDPSLAERPLLLDEWLDTMEADPDTENTTFTRLTLGEVREQMQTGQLGRNRRVAVTAPRYTYNPDSLLDTDPTREEAQSSDRSFRPRITRYVQLAPVFELARLIRIELRRAVINLMVILTAIRNATRFVRQQFTTLFARLLEQLRQRLTPPERQQVDAALDE</sequence>
<dbReference type="InterPro" id="IPR041325">
    <property type="entry name" value="Gln_deamidase_2"/>
</dbReference>
<evidence type="ECO:0000259" key="2">
    <source>
        <dbReference type="Pfam" id="PF13699"/>
    </source>
</evidence>
<dbReference type="Gene3D" id="3.10.620.30">
    <property type="match status" value="1"/>
</dbReference>
<accession>A0A433V8T1</accession>
<protein>
    <recommendedName>
        <fullName evidence="6">DUF4157 domain-containing protein</fullName>
    </recommendedName>
</protein>
<evidence type="ECO:0000256" key="1">
    <source>
        <dbReference type="SAM" id="Phobius"/>
    </source>
</evidence>
<dbReference type="InterPro" id="IPR025295">
    <property type="entry name" value="eCIS_core_dom"/>
</dbReference>
<dbReference type="Pfam" id="PF13699">
    <property type="entry name" value="eCIS_core"/>
    <property type="match status" value="1"/>
</dbReference>
<name>A0A433V8T1_9CYAN</name>
<organism evidence="4 5">
    <name type="scientific">Dulcicalothrix desertica PCC 7102</name>
    <dbReference type="NCBI Taxonomy" id="232991"/>
    <lineage>
        <taxon>Bacteria</taxon>
        <taxon>Bacillati</taxon>
        <taxon>Cyanobacteriota</taxon>
        <taxon>Cyanophyceae</taxon>
        <taxon>Nostocales</taxon>
        <taxon>Calotrichaceae</taxon>
        <taxon>Dulcicalothrix</taxon>
    </lineage>
</organism>
<proteinExistence type="predicted"/>
<evidence type="ECO:0000313" key="5">
    <source>
        <dbReference type="Proteomes" id="UP000271624"/>
    </source>
</evidence>